<gene>
    <name evidence="2" type="ORF">SAMN05216249_11081</name>
</gene>
<organism evidence="2 3">
    <name type="scientific">Acetitomaculum ruminis DSM 5522</name>
    <dbReference type="NCBI Taxonomy" id="1120918"/>
    <lineage>
        <taxon>Bacteria</taxon>
        <taxon>Bacillati</taxon>
        <taxon>Bacillota</taxon>
        <taxon>Clostridia</taxon>
        <taxon>Lachnospirales</taxon>
        <taxon>Lachnospiraceae</taxon>
        <taxon>Acetitomaculum</taxon>
    </lineage>
</organism>
<dbReference type="AlphaFoldDB" id="A0A1I0YKE8"/>
<dbReference type="EMBL" id="FOJY01000010">
    <property type="protein sequence ID" value="SFB13804.1"/>
    <property type="molecule type" value="Genomic_DNA"/>
</dbReference>
<protein>
    <submittedName>
        <fullName evidence="2">Uncharacterized protein</fullName>
    </submittedName>
</protein>
<feature type="coiled-coil region" evidence="1">
    <location>
        <begin position="50"/>
        <end position="95"/>
    </location>
</feature>
<keyword evidence="1" id="KW-0175">Coiled coil</keyword>
<accession>A0A1I0YKE8</accession>
<evidence type="ECO:0000256" key="1">
    <source>
        <dbReference type="SAM" id="Coils"/>
    </source>
</evidence>
<proteinExistence type="predicted"/>
<evidence type="ECO:0000313" key="3">
    <source>
        <dbReference type="Proteomes" id="UP000198838"/>
    </source>
</evidence>
<dbReference type="Proteomes" id="UP000198838">
    <property type="component" value="Unassembled WGS sequence"/>
</dbReference>
<name>A0A1I0YKE8_9FIRM</name>
<reference evidence="2 3" key="1">
    <citation type="submission" date="2016-10" db="EMBL/GenBank/DDBJ databases">
        <authorList>
            <person name="de Groot N.N."/>
        </authorList>
    </citation>
    <scope>NUCLEOTIDE SEQUENCE [LARGE SCALE GENOMIC DNA]</scope>
    <source>
        <strain evidence="2 3">DSM 5522</strain>
    </source>
</reference>
<evidence type="ECO:0000313" key="2">
    <source>
        <dbReference type="EMBL" id="SFB13804.1"/>
    </source>
</evidence>
<keyword evidence="3" id="KW-1185">Reference proteome</keyword>
<sequence>MLSTLLSKDMAPQTKKKELESNYKIKMTKELEGAVATMCNLSDLLVEEGIAKERERSKAIEERSKAMEDRSKRLINKKDREIRMLRDEIARLKAMNKKSQTGKTK</sequence>